<dbReference type="FunFam" id="3.40.50.300:FF:000006">
    <property type="entry name" value="DNA-binding transcriptional regulator NtrC"/>
    <property type="match status" value="1"/>
</dbReference>
<keyword evidence="4" id="KW-0805">Transcription regulation</keyword>
<evidence type="ECO:0000256" key="3">
    <source>
        <dbReference type="ARBA" id="ARBA00022840"/>
    </source>
</evidence>
<dbReference type="GO" id="GO:0005524">
    <property type="term" value="F:ATP binding"/>
    <property type="evidence" value="ECO:0007669"/>
    <property type="project" value="UniProtKB-KW"/>
</dbReference>
<dbReference type="STRING" id="1122184.SAMN02745176_00526"/>
<keyword evidence="3" id="KW-0067">ATP-binding</keyword>
<evidence type="ECO:0000256" key="6">
    <source>
        <dbReference type="ARBA" id="ARBA00024867"/>
    </source>
</evidence>
<dbReference type="CDD" id="cd00009">
    <property type="entry name" value="AAA"/>
    <property type="match status" value="1"/>
</dbReference>
<dbReference type="InterPro" id="IPR001789">
    <property type="entry name" value="Sig_transdc_resp-reg_receiver"/>
</dbReference>
<evidence type="ECO:0000256" key="2">
    <source>
        <dbReference type="ARBA" id="ARBA00022741"/>
    </source>
</evidence>
<dbReference type="InterPro" id="IPR025662">
    <property type="entry name" value="Sigma_54_int_dom_ATP-bd_1"/>
</dbReference>
<dbReference type="RefSeq" id="WP_073024226.1">
    <property type="nucleotide sequence ID" value="NZ_FQZS01000004.1"/>
</dbReference>
<feature type="domain" description="Sigma-54 factor interaction" evidence="8">
    <location>
        <begin position="141"/>
        <end position="370"/>
    </location>
</feature>
<evidence type="ECO:0000313" key="11">
    <source>
        <dbReference type="Proteomes" id="UP000184442"/>
    </source>
</evidence>
<dbReference type="Proteomes" id="UP000184442">
    <property type="component" value="Unassembled WGS sequence"/>
</dbReference>
<dbReference type="GO" id="GO:0000160">
    <property type="term" value="P:phosphorelay signal transduction system"/>
    <property type="evidence" value="ECO:0007669"/>
    <property type="project" value="InterPro"/>
</dbReference>
<dbReference type="Pfam" id="PF00072">
    <property type="entry name" value="Response_reg"/>
    <property type="match status" value="1"/>
</dbReference>
<feature type="domain" description="Response regulatory" evidence="9">
    <location>
        <begin position="3"/>
        <end position="116"/>
    </location>
</feature>
<proteinExistence type="predicted"/>
<dbReference type="SMART" id="SM00448">
    <property type="entry name" value="REC"/>
    <property type="match status" value="1"/>
</dbReference>
<dbReference type="Gene3D" id="1.10.10.60">
    <property type="entry name" value="Homeodomain-like"/>
    <property type="match status" value="1"/>
</dbReference>
<dbReference type="InterPro" id="IPR002197">
    <property type="entry name" value="HTH_Fis"/>
</dbReference>
<evidence type="ECO:0000256" key="5">
    <source>
        <dbReference type="ARBA" id="ARBA00023163"/>
    </source>
</evidence>
<dbReference type="Gene3D" id="1.10.8.60">
    <property type="match status" value="1"/>
</dbReference>
<dbReference type="Pfam" id="PF25601">
    <property type="entry name" value="AAA_lid_14"/>
    <property type="match status" value="1"/>
</dbReference>
<dbReference type="InterPro" id="IPR009057">
    <property type="entry name" value="Homeodomain-like_sf"/>
</dbReference>
<keyword evidence="11" id="KW-1185">Reference proteome</keyword>
<evidence type="ECO:0000256" key="1">
    <source>
        <dbReference type="ARBA" id="ARBA00018672"/>
    </source>
</evidence>
<evidence type="ECO:0000259" key="9">
    <source>
        <dbReference type="PROSITE" id="PS50110"/>
    </source>
</evidence>
<dbReference type="PROSITE" id="PS50110">
    <property type="entry name" value="RESPONSE_REGULATORY"/>
    <property type="match status" value="1"/>
</dbReference>
<keyword evidence="7" id="KW-0597">Phosphoprotein</keyword>
<dbReference type="GO" id="GO:0043565">
    <property type="term" value="F:sequence-specific DNA binding"/>
    <property type="evidence" value="ECO:0007669"/>
    <property type="project" value="InterPro"/>
</dbReference>
<dbReference type="SUPFAM" id="SSF52172">
    <property type="entry name" value="CheY-like"/>
    <property type="match status" value="1"/>
</dbReference>
<dbReference type="InterPro" id="IPR058031">
    <property type="entry name" value="AAA_lid_NorR"/>
</dbReference>
<dbReference type="PROSITE" id="PS50045">
    <property type="entry name" value="SIGMA54_INTERACT_4"/>
    <property type="match status" value="1"/>
</dbReference>
<dbReference type="SUPFAM" id="SSF46689">
    <property type="entry name" value="Homeodomain-like"/>
    <property type="match status" value="1"/>
</dbReference>
<organism evidence="10 11">
    <name type="scientific">Lutispora thermophila DSM 19022</name>
    <dbReference type="NCBI Taxonomy" id="1122184"/>
    <lineage>
        <taxon>Bacteria</taxon>
        <taxon>Bacillati</taxon>
        <taxon>Bacillota</taxon>
        <taxon>Clostridia</taxon>
        <taxon>Lutisporales</taxon>
        <taxon>Lutisporaceae</taxon>
        <taxon>Lutispora</taxon>
    </lineage>
</organism>
<dbReference type="GO" id="GO:0006355">
    <property type="term" value="P:regulation of DNA-templated transcription"/>
    <property type="evidence" value="ECO:0007669"/>
    <property type="project" value="InterPro"/>
</dbReference>
<dbReference type="Gene3D" id="3.40.50.300">
    <property type="entry name" value="P-loop containing nucleotide triphosphate hydrolases"/>
    <property type="match status" value="1"/>
</dbReference>
<dbReference type="Pfam" id="PF00158">
    <property type="entry name" value="Sigma54_activat"/>
    <property type="match status" value="1"/>
</dbReference>
<dbReference type="Gene3D" id="3.40.50.2300">
    <property type="match status" value="1"/>
</dbReference>
<evidence type="ECO:0000259" key="8">
    <source>
        <dbReference type="PROSITE" id="PS50045"/>
    </source>
</evidence>
<gene>
    <name evidence="10" type="ORF">SAMN02745176_00526</name>
</gene>
<dbReference type="InterPro" id="IPR002078">
    <property type="entry name" value="Sigma_54_int"/>
</dbReference>
<dbReference type="OrthoDB" id="9803970at2"/>
<dbReference type="PRINTS" id="PR01590">
    <property type="entry name" value="HTHFIS"/>
</dbReference>
<name>A0A1M6BTX9_9FIRM</name>
<dbReference type="InterPro" id="IPR003593">
    <property type="entry name" value="AAA+_ATPase"/>
</dbReference>
<reference evidence="10 11" key="1">
    <citation type="submission" date="2016-11" db="EMBL/GenBank/DDBJ databases">
        <authorList>
            <person name="Jaros S."/>
            <person name="Januszkiewicz K."/>
            <person name="Wedrychowicz H."/>
        </authorList>
    </citation>
    <scope>NUCLEOTIDE SEQUENCE [LARGE SCALE GENOMIC DNA]</scope>
    <source>
        <strain evidence="10 11">DSM 19022</strain>
    </source>
</reference>
<accession>A0A1M6BTX9</accession>
<keyword evidence="5" id="KW-0804">Transcription</keyword>
<dbReference type="InterPro" id="IPR027417">
    <property type="entry name" value="P-loop_NTPase"/>
</dbReference>
<keyword evidence="2" id="KW-0547">Nucleotide-binding</keyword>
<evidence type="ECO:0000256" key="7">
    <source>
        <dbReference type="PROSITE-ProRule" id="PRU00169"/>
    </source>
</evidence>
<dbReference type="PROSITE" id="PS00675">
    <property type="entry name" value="SIGMA54_INTERACT_1"/>
    <property type="match status" value="1"/>
</dbReference>
<protein>
    <recommendedName>
        <fullName evidence="1">Stage 0 sporulation protein A homolog</fullName>
    </recommendedName>
</protein>
<dbReference type="PANTHER" id="PTHR32071">
    <property type="entry name" value="TRANSCRIPTIONAL REGULATORY PROTEIN"/>
    <property type="match status" value="1"/>
</dbReference>
<evidence type="ECO:0000256" key="4">
    <source>
        <dbReference type="ARBA" id="ARBA00023015"/>
    </source>
</evidence>
<dbReference type="EMBL" id="FQZS01000004">
    <property type="protein sequence ID" value="SHI52004.1"/>
    <property type="molecule type" value="Genomic_DNA"/>
</dbReference>
<dbReference type="InterPro" id="IPR025943">
    <property type="entry name" value="Sigma_54_int_dom_ATP-bd_2"/>
</dbReference>
<comment type="function">
    <text evidence="6">May play the central regulatory role in sporulation. It may be an element of the effector pathway responsible for the activation of sporulation genes in response to nutritional stress. Spo0A may act in concert with spo0H (a sigma factor) to control the expression of some genes that are critical to the sporulation process.</text>
</comment>
<feature type="modified residue" description="4-aspartylphosphate" evidence="7">
    <location>
        <position position="51"/>
    </location>
</feature>
<dbReference type="InterPro" id="IPR011006">
    <property type="entry name" value="CheY-like_superfamily"/>
</dbReference>
<evidence type="ECO:0000313" key="10">
    <source>
        <dbReference type="EMBL" id="SHI52004.1"/>
    </source>
</evidence>
<dbReference type="SUPFAM" id="SSF52540">
    <property type="entry name" value="P-loop containing nucleoside triphosphate hydrolases"/>
    <property type="match status" value="1"/>
</dbReference>
<dbReference type="PROSITE" id="PS00676">
    <property type="entry name" value="SIGMA54_INTERACT_2"/>
    <property type="match status" value="1"/>
</dbReference>
<dbReference type="AlphaFoldDB" id="A0A1M6BTX9"/>
<dbReference type="PANTHER" id="PTHR32071:SF57">
    <property type="entry name" value="C4-DICARBOXYLATE TRANSPORT TRANSCRIPTIONAL REGULATORY PROTEIN DCTD"/>
    <property type="match status" value="1"/>
</dbReference>
<dbReference type="Pfam" id="PF02954">
    <property type="entry name" value="HTH_8"/>
    <property type="match status" value="1"/>
</dbReference>
<sequence>MQKLLIVDDEISICNSLSFALEDEYEIYTAEDEESAMKTVSSMDISIVLLDLRLGSADGISLLKRIKSLSPRTAVIIMTAYGSIESSVEAIKSGAFYYITKPINIDELLLLLEKALENIALNDKIQDLSSQIYERSAYYNLIGSSKKMKEVYDLIDRVKDIDSNVLITGESGTGKELVARAIHFQGKRKDKPFNVINCSAIPANLLESELFGYKKGAFTGAYEDRKGIIELSEGGTLFLDEIGDLDISLQTKLLRVLQNKEIRPVGSINDIKADVRFICATNRDLKEMVKANLFRKDLYYRLNVINIDMPPLRQRREDIPKLVDYFIKKYNMMLNKNIKGITSEALEAIERYEFEGNVRELENTIERAIALTREDFITIKDLPKDFFDKNINIQQEDDVIRINIGENMKSVEKKLIMHTLKKYGDNRKKTSEVLGISERALRYKIKEYNL</sequence>
<dbReference type="SMART" id="SM00382">
    <property type="entry name" value="AAA"/>
    <property type="match status" value="1"/>
</dbReference>